<proteinExistence type="inferred from homology"/>
<feature type="domain" description="Beta-hexosaminidase eukaryotic type N-terminal" evidence="7">
    <location>
        <begin position="1"/>
        <end position="111"/>
    </location>
</feature>
<accession>A0ABU7J3B2</accession>
<dbReference type="SUPFAM" id="SSF63829">
    <property type="entry name" value="Calcium-dependent phosphotriesterase"/>
    <property type="match status" value="1"/>
</dbReference>
<organism evidence="8 9">
    <name type="scientific">Alkalimonas cellulosilytica</name>
    <dbReference type="NCBI Taxonomy" id="3058395"/>
    <lineage>
        <taxon>Bacteria</taxon>
        <taxon>Pseudomonadati</taxon>
        <taxon>Pseudomonadota</taxon>
        <taxon>Gammaproteobacteria</taxon>
        <taxon>Alkalimonas</taxon>
    </lineage>
</organism>
<dbReference type="InterPro" id="IPR029018">
    <property type="entry name" value="Hex-like_dom2"/>
</dbReference>
<dbReference type="InterPro" id="IPR011042">
    <property type="entry name" value="6-blade_b-propeller_TolB-like"/>
</dbReference>
<reference evidence="8 9" key="1">
    <citation type="submission" date="2023-07" db="EMBL/GenBank/DDBJ databases">
        <title>Alkalimonas sp., MEB108 novel, alkaliphilic bacterium isolated from Lonar Lake, India.</title>
        <authorList>
            <person name="Joshi A."/>
            <person name="Thite S."/>
        </authorList>
    </citation>
    <scope>NUCLEOTIDE SEQUENCE [LARGE SCALE GENOMIC DNA]</scope>
    <source>
        <strain evidence="8 9">MEB108</strain>
    </source>
</reference>
<dbReference type="EMBL" id="JAUHLI010000003">
    <property type="protein sequence ID" value="MEE2000517.1"/>
    <property type="molecule type" value="Genomic_DNA"/>
</dbReference>
<gene>
    <name evidence="8" type="ORF">QWY20_03560</name>
</gene>
<dbReference type="Proteomes" id="UP001336314">
    <property type="component" value="Unassembled WGS sequence"/>
</dbReference>
<dbReference type="Gene3D" id="2.120.10.30">
    <property type="entry name" value="TolB, C-terminal domain"/>
    <property type="match status" value="1"/>
</dbReference>
<protein>
    <submittedName>
        <fullName evidence="8">Family 20 glycosylhydrolase</fullName>
    </submittedName>
</protein>
<feature type="domain" description="SMP-30/Gluconolactonase/LRE-like region" evidence="6">
    <location>
        <begin position="774"/>
        <end position="1004"/>
    </location>
</feature>
<evidence type="ECO:0000256" key="1">
    <source>
        <dbReference type="ARBA" id="ARBA00006285"/>
    </source>
</evidence>
<keyword evidence="3" id="KW-0325">Glycoprotein</keyword>
<name>A0ABU7J3B2_9GAMM</name>
<evidence type="ECO:0000259" key="5">
    <source>
        <dbReference type="Pfam" id="PF00728"/>
    </source>
</evidence>
<evidence type="ECO:0000259" key="7">
    <source>
        <dbReference type="Pfam" id="PF14845"/>
    </source>
</evidence>
<dbReference type="Pfam" id="PF08450">
    <property type="entry name" value="SGL"/>
    <property type="match status" value="1"/>
</dbReference>
<dbReference type="RefSeq" id="WP_330127664.1">
    <property type="nucleotide sequence ID" value="NZ_JAUHLI010000003.1"/>
</dbReference>
<dbReference type="PRINTS" id="PR00738">
    <property type="entry name" value="GLHYDRLASE20"/>
</dbReference>
<dbReference type="SUPFAM" id="SSF55545">
    <property type="entry name" value="beta-N-acetylhexosaminidase-like domain"/>
    <property type="match status" value="1"/>
</dbReference>
<comment type="caution">
    <text evidence="8">The sequence shown here is derived from an EMBL/GenBank/DDBJ whole genome shotgun (WGS) entry which is preliminary data.</text>
</comment>
<dbReference type="SUPFAM" id="SSF51445">
    <property type="entry name" value="(Trans)glycosidases"/>
    <property type="match status" value="1"/>
</dbReference>
<keyword evidence="2" id="KW-0378">Hydrolase</keyword>
<dbReference type="InterPro" id="IPR017853">
    <property type="entry name" value="GH"/>
</dbReference>
<evidence type="ECO:0000256" key="4">
    <source>
        <dbReference type="ARBA" id="ARBA00023295"/>
    </source>
</evidence>
<evidence type="ECO:0000313" key="8">
    <source>
        <dbReference type="EMBL" id="MEE2000517.1"/>
    </source>
</evidence>
<dbReference type="PANTHER" id="PTHR22600:SF21">
    <property type="entry name" value="BETA-HEXOSAMINIDASE A"/>
    <property type="match status" value="1"/>
</dbReference>
<dbReference type="InterPro" id="IPR025705">
    <property type="entry name" value="Beta_hexosaminidase_sua/sub"/>
</dbReference>
<evidence type="ECO:0000313" key="9">
    <source>
        <dbReference type="Proteomes" id="UP001336314"/>
    </source>
</evidence>
<keyword evidence="9" id="KW-1185">Reference proteome</keyword>
<sequence>MPFPQQLEWLDSAPLHLPEAINWHFPEQHTTILLPALERMLKRLQQNKPQLRFAADAPELLRITIADEQPFLWPQLKQDESYQLKVDVSGIQLSAHTHLGVLHGLETLLQLAGTGSQLPAVLIKDSPRFAWRGLLLDPARHFLPVETIKRQLDAMAAAKLNVLHWHLTDDQGWRIESKRFPKLHQIGGTDGYYSQDDIRSVVRYAAKRGIRVVPEIDVPGHTTALGAAYPELMSMPGPTQPETHWGIHPAVLDPTNEQVFVFLQQLLEEVTSLFPDAYLHIGGDEVLPDHWQQNPAIQVFKQQHGLADHLALQTWFNQRLLSILTRLDRRMIGWDEILTPDLPASSLVQSWRGLDSVVEAAKAGHDVILSTGYYLDQPQFASYHYRIDPLPTPSPKHPDHYQAWSGWQFDIPRLRGAPIRGELYLVFLDNHEVQGFIDFAGRSRQQLQHLELEANRLRFQLDSWMGPLQAEWSLGEELSGELVVGNAPYRVHGSQLAWYNSSQPLPAGVARPALSKQEATRVLGGEIALWGELVNAEVIDRRLWPQALVVAERLWSSAELTDEDFLYQRLAKLDPWLEHSLGLQHRQQQHSGLTRLVHAEGMAAMQQLLIGLEPAHYYHRLHERSVRRQYHNQAPLDRLVDFLPAENEQLRQLERLLSRWQHDHTISLAPLQQQLEHWQQLPDTLLPYLTDSDKAQELKPIILQLSKLASLGLELMQQPATNPKQLAAARQLWQESRVIQAELVLAAHRLIQPLLTQPISTVWVPAGTFTAGIEGPAFGPDQYLYLVNYQQQGSIGRVDPQGQTSLVLNLPEGSIGNGIRFSSDGDRMFIADYSRNRIWQYQMDSQQLTELLHQPAMHQPNDLALLPPDTLFASDPDWSTGNGQLWRITADGHSQLLEAGMGTTNGIEVSDDQQYLFVNESVQRRIWRYRIEQQQLTDKTLIAAFSSAGLDGMRMVQPGTLAVTRYGNGSVVLLTTDGKLLAELPLKHQKPTNLAAQLCQLYITLQDCGCIERLTLPSQEPPH</sequence>
<dbReference type="Gene3D" id="3.20.20.80">
    <property type="entry name" value="Glycosidases"/>
    <property type="match status" value="2"/>
</dbReference>
<dbReference type="InterPro" id="IPR029019">
    <property type="entry name" value="HEX_eukaryotic_N"/>
</dbReference>
<dbReference type="InterPro" id="IPR015883">
    <property type="entry name" value="Glyco_hydro_20_cat"/>
</dbReference>
<feature type="domain" description="Glycoside hydrolase family 20 catalytic" evidence="5">
    <location>
        <begin position="514"/>
        <end position="557"/>
    </location>
</feature>
<comment type="similarity">
    <text evidence="1">Belongs to the glycosyl hydrolase 20 family.</text>
</comment>
<keyword evidence="4" id="KW-0326">Glycosidase</keyword>
<dbReference type="InterPro" id="IPR013658">
    <property type="entry name" value="SGL"/>
</dbReference>
<dbReference type="PANTHER" id="PTHR22600">
    <property type="entry name" value="BETA-HEXOSAMINIDASE"/>
    <property type="match status" value="1"/>
</dbReference>
<evidence type="ECO:0000256" key="3">
    <source>
        <dbReference type="ARBA" id="ARBA00023180"/>
    </source>
</evidence>
<dbReference type="Pfam" id="PF00728">
    <property type="entry name" value="Glyco_hydro_20"/>
    <property type="match status" value="2"/>
</dbReference>
<dbReference type="Pfam" id="PF14845">
    <property type="entry name" value="Glycohydro_20b2"/>
    <property type="match status" value="1"/>
</dbReference>
<evidence type="ECO:0000256" key="2">
    <source>
        <dbReference type="ARBA" id="ARBA00022801"/>
    </source>
</evidence>
<feature type="domain" description="Glycoside hydrolase family 20 catalytic" evidence="5">
    <location>
        <begin position="129"/>
        <end position="381"/>
    </location>
</feature>
<evidence type="ECO:0000259" key="6">
    <source>
        <dbReference type="Pfam" id="PF08450"/>
    </source>
</evidence>
<dbReference type="Gene3D" id="3.30.379.10">
    <property type="entry name" value="Chitobiase/beta-hexosaminidase domain 2-like"/>
    <property type="match status" value="1"/>
</dbReference>